<gene>
    <name evidence="2" type="ORF">C8F04DRAFT_1083345</name>
</gene>
<feature type="region of interest" description="Disordered" evidence="1">
    <location>
        <begin position="94"/>
        <end position="114"/>
    </location>
</feature>
<organism evidence="2 3">
    <name type="scientific">Mycena alexandri</name>
    <dbReference type="NCBI Taxonomy" id="1745969"/>
    <lineage>
        <taxon>Eukaryota</taxon>
        <taxon>Fungi</taxon>
        <taxon>Dikarya</taxon>
        <taxon>Basidiomycota</taxon>
        <taxon>Agaricomycotina</taxon>
        <taxon>Agaricomycetes</taxon>
        <taxon>Agaricomycetidae</taxon>
        <taxon>Agaricales</taxon>
        <taxon>Marasmiineae</taxon>
        <taxon>Mycenaceae</taxon>
        <taxon>Mycena</taxon>
    </lineage>
</organism>
<evidence type="ECO:0000313" key="3">
    <source>
        <dbReference type="Proteomes" id="UP001218188"/>
    </source>
</evidence>
<dbReference type="AlphaFoldDB" id="A0AAD6X8B4"/>
<feature type="region of interest" description="Disordered" evidence="1">
    <location>
        <begin position="39"/>
        <end position="58"/>
    </location>
</feature>
<comment type="caution">
    <text evidence="2">The sequence shown here is derived from an EMBL/GenBank/DDBJ whole genome shotgun (WGS) entry which is preliminary data.</text>
</comment>
<protein>
    <submittedName>
        <fullName evidence="2">Uncharacterized protein</fullName>
    </submittedName>
</protein>
<feature type="compositionally biased region" description="Low complexity" evidence="1">
    <location>
        <begin position="39"/>
        <end position="57"/>
    </location>
</feature>
<accession>A0AAD6X8B4</accession>
<proteinExistence type="predicted"/>
<dbReference type="Proteomes" id="UP001218188">
    <property type="component" value="Unassembled WGS sequence"/>
</dbReference>
<evidence type="ECO:0000256" key="1">
    <source>
        <dbReference type="SAM" id="MobiDB-lite"/>
    </source>
</evidence>
<sequence length="298" mass="32761">MSAQTSWARWAATAGVRSAGIACWMARGPSSLLRLLPTPTRLPPTTSSPSPARCPRPLVHRRTPAPLVELSADGTRFCLRVLRGDVLVCAPRCKPSPSSPPSSSSPPSPTTLSLVVPRSRVRTHTAPARAVESMRDGTNCRLRKLTLGGDAATHAHAVCVRVESPCTAPHVLLAEMRVGRVSAHVDSRMRCSSSAPRRLFLLPTHNALHLLPHLHPHPPHPILVSPFLYTTAPPHNRREVEARRHLPSTQTRTRCGYLPISWRCLLRPRPRCPRLPPFHSLVVPRPRRTLRHPGTPSS</sequence>
<reference evidence="2" key="1">
    <citation type="submission" date="2023-03" db="EMBL/GenBank/DDBJ databases">
        <title>Massive genome expansion in bonnet fungi (Mycena s.s.) driven by repeated elements and novel gene families across ecological guilds.</title>
        <authorList>
            <consortium name="Lawrence Berkeley National Laboratory"/>
            <person name="Harder C.B."/>
            <person name="Miyauchi S."/>
            <person name="Viragh M."/>
            <person name="Kuo A."/>
            <person name="Thoen E."/>
            <person name="Andreopoulos B."/>
            <person name="Lu D."/>
            <person name="Skrede I."/>
            <person name="Drula E."/>
            <person name="Henrissat B."/>
            <person name="Morin E."/>
            <person name="Kohler A."/>
            <person name="Barry K."/>
            <person name="LaButti K."/>
            <person name="Morin E."/>
            <person name="Salamov A."/>
            <person name="Lipzen A."/>
            <person name="Mereny Z."/>
            <person name="Hegedus B."/>
            <person name="Baldrian P."/>
            <person name="Stursova M."/>
            <person name="Weitz H."/>
            <person name="Taylor A."/>
            <person name="Grigoriev I.V."/>
            <person name="Nagy L.G."/>
            <person name="Martin F."/>
            <person name="Kauserud H."/>
        </authorList>
    </citation>
    <scope>NUCLEOTIDE SEQUENCE</scope>
    <source>
        <strain evidence="2">CBHHK200</strain>
    </source>
</reference>
<name>A0AAD6X8B4_9AGAR</name>
<keyword evidence="3" id="KW-1185">Reference proteome</keyword>
<dbReference type="EMBL" id="JARJCM010000022">
    <property type="protein sequence ID" value="KAJ7040357.1"/>
    <property type="molecule type" value="Genomic_DNA"/>
</dbReference>
<feature type="compositionally biased region" description="Pro residues" evidence="1">
    <location>
        <begin position="97"/>
        <end position="109"/>
    </location>
</feature>
<evidence type="ECO:0000313" key="2">
    <source>
        <dbReference type="EMBL" id="KAJ7040357.1"/>
    </source>
</evidence>